<dbReference type="PANTHER" id="PTHR39450">
    <property type="entry name" value="MOLYBDOPTERIN OXIDOREDUCTASE, 4FE-4S CLUSTER-BINDING SUBUNIT"/>
    <property type="match status" value="1"/>
</dbReference>
<dbReference type="OrthoDB" id="84999at2157"/>
<dbReference type="EMBL" id="CP000575">
    <property type="protein sequence ID" value="ABN69373.1"/>
    <property type="molecule type" value="Genomic_DNA"/>
</dbReference>
<evidence type="ECO:0000313" key="1">
    <source>
        <dbReference type="EMBL" id="ABN69373.1"/>
    </source>
</evidence>
<reference evidence="1 2" key="2">
    <citation type="journal article" date="2009" name="Stand. Genomic Sci.">
        <title>Complete genome sequence of Staphylothermus marinus Stetter and Fiala 1986 type strain F1.</title>
        <authorList>
            <person name="Anderson I.J."/>
            <person name="Sun H."/>
            <person name="Lapidus A."/>
            <person name="Copeland A."/>
            <person name="Glavina Del Rio T."/>
            <person name="Tice H."/>
            <person name="Dalin E."/>
            <person name="Lucas S."/>
            <person name="Barry K."/>
            <person name="Land M."/>
            <person name="Richardson P."/>
            <person name="Huber H."/>
            <person name="Kyrpides N.C."/>
        </authorList>
    </citation>
    <scope>NUCLEOTIDE SEQUENCE [LARGE SCALE GENOMIC DNA]</scope>
    <source>
        <strain evidence="2">ATCC 43588 / DSM 3639 / JCM 9404 / F1</strain>
    </source>
</reference>
<dbReference type="SUPFAM" id="SSF160148">
    <property type="entry name" value="CPE0013-like"/>
    <property type="match status" value="1"/>
</dbReference>
<dbReference type="Proteomes" id="UP000000254">
    <property type="component" value="Chromosome"/>
</dbReference>
<reference evidence="2" key="1">
    <citation type="journal article" date="2009" name="BMC Genomics">
        <title>The complete genome sequence of Staphylothermus marinus reveals differences in sulfur metabolism among heterotrophic Crenarchaeota.</title>
        <authorList>
            <person name="Anderson I.J."/>
            <person name="Dharmarajan L."/>
            <person name="Rodriguez J."/>
            <person name="Hooper S."/>
            <person name="Porat I."/>
            <person name="Ulrich L.E."/>
            <person name="Elkins J.G."/>
            <person name="Mavromatis K."/>
            <person name="Sun H."/>
            <person name="Land M."/>
            <person name="Lapidus A."/>
            <person name="Lucas S."/>
            <person name="Barry K."/>
            <person name="Huber H."/>
            <person name="Zhulin I.B."/>
            <person name="Whitman W.B."/>
            <person name="Mukhopadhyay B."/>
            <person name="Woese C."/>
            <person name="Bristow J."/>
            <person name="Kyrpides N."/>
        </authorList>
    </citation>
    <scope>NUCLEOTIDE SEQUENCE [LARGE SCALE GENOMIC DNA]</scope>
    <source>
        <strain evidence="2">ATCC 43588 / DSM 3639 / JCM 9404 / F1</strain>
    </source>
</reference>
<dbReference type="InterPro" id="IPR036593">
    <property type="entry name" value="CPE0013-like_sf"/>
</dbReference>
<dbReference type="Pfam" id="PF07892">
    <property type="entry name" value="DUF1667"/>
    <property type="match status" value="1"/>
</dbReference>
<dbReference type="PANTHER" id="PTHR39450:SF1">
    <property type="entry name" value="DUF1667 DOMAIN-CONTAINING PROTEIN"/>
    <property type="match status" value="1"/>
</dbReference>
<name>A3DL63_STAMF</name>
<evidence type="ECO:0008006" key="3">
    <source>
        <dbReference type="Google" id="ProtNLM"/>
    </source>
</evidence>
<evidence type="ECO:0000313" key="2">
    <source>
        <dbReference type="Proteomes" id="UP000000254"/>
    </source>
</evidence>
<proteinExistence type="predicted"/>
<keyword evidence="2" id="KW-1185">Reference proteome</keyword>
<accession>A3DL63</accession>
<sequence>MSPDRIDEIICIICPRGCQIKVYSVNGKITRIEGYSCPRGKEYAIKEVKMPMRTLMTIVKCRGGDLPVVSVKTSKPIPKNKLIEVSKYLANIVVEAPVEIGDIIVRNVLGLNVDIVATRPCRKI</sequence>
<dbReference type="HOGENOM" id="CLU_148086_0_0_2"/>
<dbReference type="AlphaFoldDB" id="A3DL63"/>
<dbReference type="STRING" id="399550.Smar_0260"/>
<dbReference type="SUPFAM" id="SSF53706">
    <property type="entry name" value="Formate dehydrogenase/DMSO reductase, domains 1-3"/>
    <property type="match status" value="1"/>
</dbReference>
<dbReference type="eggNOG" id="arCOG05739">
    <property type="taxonomic scope" value="Archaea"/>
</dbReference>
<organism evidence="1 2">
    <name type="scientific">Staphylothermus marinus (strain ATCC 43588 / DSM 3639 / JCM 9404 / F1)</name>
    <dbReference type="NCBI Taxonomy" id="399550"/>
    <lineage>
        <taxon>Archaea</taxon>
        <taxon>Thermoproteota</taxon>
        <taxon>Thermoprotei</taxon>
        <taxon>Desulfurococcales</taxon>
        <taxon>Desulfurococcaceae</taxon>
        <taxon>Staphylothermus</taxon>
    </lineage>
</organism>
<dbReference type="KEGG" id="smr:Smar_0260"/>
<gene>
    <name evidence="1" type="ordered locus">Smar_0260</name>
</gene>
<protein>
    <recommendedName>
        <fullName evidence="3">DUF1667 domain-containing protein</fullName>
    </recommendedName>
</protein>
<dbReference type="GeneID" id="4906590"/>
<dbReference type="RefSeq" id="WP_011838564.1">
    <property type="nucleotide sequence ID" value="NC_009033.1"/>
</dbReference>
<dbReference type="Gene3D" id="3.10.530.10">
    <property type="entry name" value="CPE0013-like"/>
    <property type="match status" value="1"/>
</dbReference>
<dbReference type="InterPro" id="IPR012460">
    <property type="entry name" value="DUF1667"/>
</dbReference>